<dbReference type="Proteomes" id="UP001458880">
    <property type="component" value="Unassembled WGS sequence"/>
</dbReference>
<name>A0AAW1IX37_POPJA</name>
<keyword evidence="4" id="KW-1015">Disulfide bond</keyword>
<feature type="domain" description="Peptidase S1" evidence="6">
    <location>
        <begin position="123"/>
        <end position="188"/>
    </location>
</feature>
<evidence type="ECO:0000259" key="6">
    <source>
        <dbReference type="Pfam" id="PF00089"/>
    </source>
</evidence>
<dbReference type="EMBL" id="JASPKY010000505">
    <property type="protein sequence ID" value="KAK9694691.1"/>
    <property type="molecule type" value="Genomic_DNA"/>
</dbReference>
<dbReference type="PANTHER" id="PTHR24276">
    <property type="entry name" value="POLYSERASE-RELATED"/>
    <property type="match status" value="1"/>
</dbReference>
<sequence length="188" mass="19945">MFKLSVLVLAVITYANGKRKFKPHSVDVKCIYLYSSAGQLTGSDKTIDDVANWRVVGGTNGTAAGAYPFVVSLRSSSNNHFCGDSILNTRWGFCFALCNWVGAESVQTELPVALNAGDTGAVAAILIGWGRISTNGAILNKLQELSTNTITHTICRLSWGSLVSSDQICAVTRSGQGAWSEDLGGPLI</sequence>
<keyword evidence="3" id="KW-0720">Serine protease</keyword>
<evidence type="ECO:0000256" key="5">
    <source>
        <dbReference type="SAM" id="SignalP"/>
    </source>
</evidence>
<dbReference type="InterPro" id="IPR050430">
    <property type="entry name" value="Peptidase_S1"/>
</dbReference>
<proteinExistence type="predicted"/>
<accession>A0AAW1IX37</accession>
<dbReference type="AlphaFoldDB" id="A0AAW1IX37"/>
<dbReference type="Gene3D" id="2.40.10.10">
    <property type="entry name" value="Trypsin-like serine proteases"/>
    <property type="match status" value="2"/>
</dbReference>
<comment type="caution">
    <text evidence="7">The sequence shown here is derived from an EMBL/GenBank/DDBJ whole genome shotgun (WGS) entry which is preliminary data.</text>
</comment>
<dbReference type="SUPFAM" id="SSF50494">
    <property type="entry name" value="Trypsin-like serine proteases"/>
    <property type="match status" value="1"/>
</dbReference>
<protein>
    <submittedName>
        <fullName evidence="7">Trypsin</fullName>
    </submittedName>
</protein>
<evidence type="ECO:0000313" key="7">
    <source>
        <dbReference type="EMBL" id="KAK9694691.1"/>
    </source>
</evidence>
<dbReference type="InterPro" id="IPR001254">
    <property type="entry name" value="Trypsin_dom"/>
</dbReference>
<keyword evidence="8" id="KW-1185">Reference proteome</keyword>
<dbReference type="PANTHER" id="PTHR24276:SF96">
    <property type="entry name" value="PEPTIDASE S1 DOMAIN-CONTAINING PROTEIN"/>
    <property type="match status" value="1"/>
</dbReference>
<dbReference type="InterPro" id="IPR043504">
    <property type="entry name" value="Peptidase_S1_PA_chymotrypsin"/>
</dbReference>
<evidence type="ECO:0000313" key="8">
    <source>
        <dbReference type="Proteomes" id="UP001458880"/>
    </source>
</evidence>
<evidence type="ECO:0000256" key="2">
    <source>
        <dbReference type="ARBA" id="ARBA00022801"/>
    </source>
</evidence>
<dbReference type="GO" id="GO:0006508">
    <property type="term" value="P:proteolysis"/>
    <property type="evidence" value="ECO:0007669"/>
    <property type="project" value="UniProtKB-KW"/>
</dbReference>
<dbReference type="GO" id="GO:0004252">
    <property type="term" value="F:serine-type endopeptidase activity"/>
    <property type="evidence" value="ECO:0007669"/>
    <property type="project" value="InterPro"/>
</dbReference>
<dbReference type="Pfam" id="PF00089">
    <property type="entry name" value="Trypsin"/>
    <property type="match status" value="1"/>
</dbReference>
<evidence type="ECO:0000256" key="3">
    <source>
        <dbReference type="ARBA" id="ARBA00022825"/>
    </source>
</evidence>
<evidence type="ECO:0000256" key="1">
    <source>
        <dbReference type="ARBA" id="ARBA00022670"/>
    </source>
</evidence>
<keyword evidence="2" id="KW-0378">Hydrolase</keyword>
<gene>
    <name evidence="7" type="ORF">QE152_g33376</name>
</gene>
<dbReference type="InterPro" id="IPR009003">
    <property type="entry name" value="Peptidase_S1_PA"/>
</dbReference>
<feature type="signal peptide" evidence="5">
    <location>
        <begin position="1"/>
        <end position="17"/>
    </location>
</feature>
<feature type="chain" id="PRO_5044002122" evidence="5">
    <location>
        <begin position="18"/>
        <end position="188"/>
    </location>
</feature>
<organism evidence="7 8">
    <name type="scientific">Popillia japonica</name>
    <name type="common">Japanese beetle</name>
    <dbReference type="NCBI Taxonomy" id="7064"/>
    <lineage>
        <taxon>Eukaryota</taxon>
        <taxon>Metazoa</taxon>
        <taxon>Ecdysozoa</taxon>
        <taxon>Arthropoda</taxon>
        <taxon>Hexapoda</taxon>
        <taxon>Insecta</taxon>
        <taxon>Pterygota</taxon>
        <taxon>Neoptera</taxon>
        <taxon>Endopterygota</taxon>
        <taxon>Coleoptera</taxon>
        <taxon>Polyphaga</taxon>
        <taxon>Scarabaeiformia</taxon>
        <taxon>Scarabaeidae</taxon>
        <taxon>Rutelinae</taxon>
        <taxon>Popillia</taxon>
    </lineage>
</organism>
<evidence type="ECO:0000256" key="4">
    <source>
        <dbReference type="ARBA" id="ARBA00023157"/>
    </source>
</evidence>
<keyword evidence="1" id="KW-0645">Protease</keyword>
<keyword evidence="5" id="KW-0732">Signal</keyword>
<reference evidence="7 8" key="1">
    <citation type="journal article" date="2024" name="BMC Genomics">
        <title>De novo assembly and annotation of Popillia japonica's genome with initial clues to its potential as an invasive pest.</title>
        <authorList>
            <person name="Cucini C."/>
            <person name="Boschi S."/>
            <person name="Funari R."/>
            <person name="Cardaioli E."/>
            <person name="Iannotti N."/>
            <person name="Marturano G."/>
            <person name="Paoli F."/>
            <person name="Bruttini M."/>
            <person name="Carapelli A."/>
            <person name="Frati F."/>
            <person name="Nardi F."/>
        </authorList>
    </citation>
    <scope>NUCLEOTIDE SEQUENCE [LARGE SCALE GENOMIC DNA]</scope>
    <source>
        <strain evidence="7">DMR45628</strain>
    </source>
</reference>